<dbReference type="AlphaFoldDB" id="A0A7C2Z748"/>
<name>A0A7C2Z748_9AQUI</name>
<dbReference type="FunFam" id="3.40.50.620:FF:000174">
    <property type="entry name" value="ATPase, PP-loop superfamily"/>
    <property type="match status" value="1"/>
</dbReference>
<evidence type="ECO:0000256" key="4">
    <source>
        <dbReference type="ARBA" id="ARBA00022679"/>
    </source>
</evidence>
<gene>
    <name evidence="15" type="ORF">ENO47_09045</name>
</gene>
<dbReference type="InterPro" id="IPR054306">
    <property type="entry name" value="TtuA-like_LIM_N"/>
</dbReference>
<evidence type="ECO:0000256" key="6">
    <source>
        <dbReference type="ARBA" id="ARBA00022741"/>
    </source>
</evidence>
<dbReference type="CDD" id="cd01993">
    <property type="entry name" value="TtuA-like"/>
    <property type="match status" value="1"/>
</dbReference>
<evidence type="ECO:0000256" key="1">
    <source>
        <dbReference type="ARBA" id="ARBA00001946"/>
    </source>
</evidence>
<evidence type="ECO:0000256" key="5">
    <source>
        <dbReference type="ARBA" id="ARBA00022723"/>
    </source>
</evidence>
<evidence type="ECO:0000256" key="10">
    <source>
        <dbReference type="ARBA" id="ARBA00023004"/>
    </source>
</evidence>
<keyword evidence="4" id="KW-0808">Transferase</keyword>
<sequence>MRRCYKCGQKAVVYLRQYRIAFCKEHYLEWYLKRVQETIKEFRMFGKEDRVLVAISGGKDSLSLWDALYKLGYEADGFYIDLGIGNYSRRSREVCEKFARERSLKLHVVELSKEIATIPEIREKEKRPACSFCGQIKRYYMNHVAKKEGYSVVATGHNLDDESATLFSNVLSWNMDYLSRQFPVLLEGEGFVRKVKPLFKFTEKENALYAFLSGIEFVEEECPFSEGASSIEYKRILSEIEEKSPGTKLRFYMDFLRRMHPILQQDKAQLNPCKVCGEPTSSEVCSICRLRERLSSKALSF</sequence>
<keyword evidence="10" id="KW-0408">Iron</keyword>
<evidence type="ECO:0000256" key="7">
    <source>
        <dbReference type="ARBA" id="ARBA00022833"/>
    </source>
</evidence>
<dbReference type="InterPro" id="IPR011063">
    <property type="entry name" value="TilS/TtcA_N"/>
</dbReference>
<keyword evidence="3" id="KW-0004">4Fe-4S</keyword>
<organism evidence="15">
    <name type="scientific">Hydrogenobacter sp</name>
    <dbReference type="NCBI Taxonomy" id="2152829"/>
    <lineage>
        <taxon>Bacteria</taxon>
        <taxon>Pseudomonadati</taxon>
        <taxon>Aquificota</taxon>
        <taxon>Aquificia</taxon>
        <taxon>Aquificales</taxon>
        <taxon>Aquificaceae</taxon>
        <taxon>Hydrogenobacter</taxon>
    </lineage>
</organism>
<evidence type="ECO:0000313" key="15">
    <source>
        <dbReference type="EMBL" id="HEW46784.1"/>
    </source>
</evidence>
<feature type="binding site" evidence="12">
    <location>
        <position position="285"/>
    </location>
    <ligand>
        <name>Zn(2+)</name>
        <dbReference type="ChEBI" id="CHEBI:29105"/>
        <label>2</label>
    </ligand>
</feature>
<dbReference type="InterPro" id="IPR014729">
    <property type="entry name" value="Rossmann-like_a/b/a_fold"/>
</dbReference>
<feature type="binding site" evidence="12">
    <location>
        <position position="273"/>
    </location>
    <ligand>
        <name>Zn(2+)</name>
        <dbReference type="ChEBI" id="CHEBI:29105"/>
        <label>2</label>
    </ligand>
</feature>
<dbReference type="GO" id="GO:0002143">
    <property type="term" value="P:tRNA wobble position uridine thiolation"/>
    <property type="evidence" value="ECO:0007669"/>
    <property type="project" value="TreeGrafter"/>
</dbReference>
<dbReference type="PIRSF" id="PIRSF004976">
    <property type="entry name" value="ATPase_YdaO"/>
    <property type="match status" value="1"/>
</dbReference>
<dbReference type="GO" id="GO:0016740">
    <property type="term" value="F:transferase activity"/>
    <property type="evidence" value="ECO:0007669"/>
    <property type="project" value="UniProtKB-KW"/>
</dbReference>
<dbReference type="SUPFAM" id="SSF52402">
    <property type="entry name" value="Adenine nucleotide alpha hydrolases-like"/>
    <property type="match status" value="1"/>
</dbReference>
<reference evidence="15" key="1">
    <citation type="journal article" date="2020" name="mSystems">
        <title>Genome- and Community-Level Interaction Insights into Carbon Utilization and Element Cycling Functions of Hydrothermarchaeota in Hydrothermal Sediment.</title>
        <authorList>
            <person name="Zhou Z."/>
            <person name="Liu Y."/>
            <person name="Xu W."/>
            <person name="Pan J."/>
            <person name="Luo Z.H."/>
            <person name="Li M."/>
        </authorList>
    </citation>
    <scope>NUCLEOTIDE SEQUENCE [LARGE SCALE GENOMIC DNA]</scope>
    <source>
        <strain evidence="15">SpSt-132</strain>
    </source>
</reference>
<feature type="binding site" evidence="12">
    <location>
        <position position="7"/>
    </location>
    <ligand>
        <name>Zn(2+)</name>
        <dbReference type="ChEBI" id="CHEBI:29105"/>
        <label>1</label>
    </ligand>
</feature>
<dbReference type="InterPro" id="IPR001763">
    <property type="entry name" value="Rhodanese-like_dom"/>
</dbReference>
<keyword evidence="6 13" id="KW-0547">Nucleotide-binding</keyword>
<accession>A0A7C2Z748</accession>
<evidence type="ECO:0000256" key="8">
    <source>
        <dbReference type="ARBA" id="ARBA00022840"/>
    </source>
</evidence>
<feature type="binding site" evidence="13">
    <location>
        <begin position="54"/>
        <end position="56"/>
    </location>
    <ligand>
        <name>ATP</name>
        <dbReference type="ChEBI" id="CHEBI:30616"/>
    </ligand>
</feature>
<comment type="cofactor">
    <cofactor evidence="1">
        <name>Mg(2+)</name>
        <dbReference type="ChEBI" id="CHEBI:18420"/>
    </cofactor>
</comment>
<evidence type="ECO:0000259" key="14">
    <source>
        <dbReference type="PROSITE" id="PS50206"/>
    </source>
</evidence>
<feature type="binding site" evidence="13">
    <location>
        <position position="60"/>
    </location>
    <ligand>
        <name>ATP</name>
        <dbReference type="ChEBI" id="CHEBI:30616"/>
    </ligand>
</feature>
<dbReference type="GO" id="GO:0051539">
    <property type="term" value="F:4 iron, 4 sulfur cluster binding"/>
    <property type="evidence" value="ECO:0007669"/>
    <property type="project" value="UniProtKB-KW"/>
</dbReference>
<feature type="binding site" evidence="12">
    <location>
        <position position="276"/>
    </location>
    <ligand>
        <name>Zn(2+)</name>
        <dbReference type="ChEBI" id="CHEBI:29105"/>
        <label>2</label>
    </ligand>
</feature>
<dbReference type="GO" id="GO:0005524">
    <property type="term" value="F:ATP binding"/>
    <property type="evidence" value="ECO:0007669"/>
    <property type="project" value="UniProtKB-KW"/>
</dbReference>
<comment type="caution">
    <text evidence="15">The sequence shown here is derived from an EMBL/GenBank/DDBJ whole genome shotgun (WGS) entry which is preliminary data.</text>
</comment>
<dbReference type="GO" id="GO:0046872">
    <property type="term" value="F:metal ion binding"/>
    <property type="evidence" value="ECO:0007669"/>
    <property type="project" value="UniProtKB-KW"/>
</dbReference>
<keyword evidence="5 12" id="KW-0479">Metal-binding</keyword>
<protein>
    <submittedName>
        <fullName evidence="15">TIGR00269 family protein</fullName>
    </submittedName>
</protein>
<feature type="binding site" evidence="12">
    <location>
        <position position="4"/>
    </location>
    <ligand>
        <name>Zn(2+)</name>
        <dbReference type="ChEBI" id="CHEBI:29105"/>
        <label>1</label>
    </ligand>
</feature>
<dbReference type="InterPro" id="IPR035107">
    <property type="entry name" value="tRNA_thiolation_TtcA_Ctu1"/>
</dbReference>
<keyword evidence="7 12" id="KW-0862">Zinc</keyword>
<dbReference type="NCBIfam" id="TIGR00269">
    <property type="entry name" value="TIGR00269 family protein"/>
    <property type="match status" value="1"/>
</dbReference>
<keyword evidence="8 13" id="KW-0067">ATP-binding</keyword>
<evidence type="ECO:0000256" key="11">
    <source>
        <dbReference type="ARBA" id="ARBA00023014"/>
    </source>
</evidence>
<dbReference type="PANTHER" id="PTHR11807:SF27">
    <property type="entry name" value="TRNA-5-METHYLURIDINE(54) 2-SULFURTRANSFERASE"/>
    <property type="match status" value="1"/>
</dbReference>
<feature type="domain" description="Rhodanese" evidence="14">
    <location>
        <begin position="47"/>
        <end position="96"/>
    </location>
</feature>
<dbReference type="Pfam" id="PF22082">
    <property type="entry name" value="TtuA_LIM_N"/>
    <property type="match status" value="1"/>
</dbReference>
<evidence type="ECO:0000256" key="12">
    <source>
        <dbReference type="PIRSR" id="PIRSR004976-50"/>
    </source>
</evidence>
<evidence type="ECO:0000256" key="13">
    <source>
        <dbReference type="PIRSR" id="PIRSR004976-51"/>
    </source>
</evidence>
<feature type="binding site" evidence="12">
    <location>
        <position position="23"/>
    </location>
    <ligand>
        <name>Zn(2+)</name>
        <dbReference type="ChEBI" id="CHEBI:29105"/>
        <label>1</label>
    </ligand>
</feature>
<dbReference type="Gene3D" id="3.40.50.620">
    <property type="entry name" value="HUPs"/>
    <property type="match status" value="1"/>
</dbReference>
<dbReference type="EMBL" id="DSFP01000076">
    <property type="protein sequence ID" value="HEW46784.1"/>
    <property type="molecule type" value="Genomic_DNA"/>
</dbReference>
<dbReference type="PANTHER" id="PTHR11807">
    <property type="entry name" value="ATPASES OF THE PP SUPERFAMILY-RELATED"/>
    <property type="match status" value="1"/>
</dbReference>
<feature type="binding site" evidence="13">
    <location>
        <position position="156"/>
    </location>
    <ligand>
        <name>ATP</name>
        <dbReference type="ChEBI" id="CHEBI:30616"/>
    </ligand>
</feature>
<keyword evidence="9" id="KW-0460">Magnesium</keyword>
<proteinExistence type="predicted"/>
<feature type="binding site" evidence="12">
    <location>
        <position position="26"/>
    </location>
    <ligand>
        <name>Zn(2+)</name>
        <dbReference type="ChEBI" id="CHEBI:29105"/>
        <label>1</label>
    </ligand>
</feature>
<dbReference type="PROSITE" id="PS50206">
    <property type="entry name" value="RHODANESE_3"/>
    <property type="match status" value="1"/>
</dbReference>
<dbReference type="GO" id="GO:0002144">
    <property type="term" value="C:cytosolic tRNA wobble base thiouridylase complex"/>
    <property type="evidence" value="ECO:0007669"/>
    <property type="project" value="TreeGrafter"/>
</dbReference>
<feature type="binding site" evidence="13">
    <location>
        <position position="161"/>
    </location>
    <ligand>
        <name>ATP</name>
        <dbReference type="ChEBI" id="CHEBI:30616"/>
    </ligand>
</feature>
<dbReference type="InterPro" id="IPR000541">
    <property type="entry name" value="Ncs6/Tuc1/Ctu1"/>
</dbReference>
<comment type="cofactor">
    <cofactor evidence="2">
        <name>[4Fe-4S] cluster</name>
        <dbReference type="ChEBI" id="CHEBI:49883"/>
    </cofactor>
</comment>
<evidence type="ECO:0000256" key="2">
    <source>
        <dbReference type="ARBA" id="ARBA00001966"/>
    </source>
</evidence>
<feature type="binding site" evidence="13">
    <location>
        <position position="80"/>
    </location>
    <ligand>
        <name>ATP</name>
        <dbReference type="ChEBI" id="CHEBI:30616"/>
    </ligand>
</feature>
<dbReference type="GO" id="GO:0000049">
    <property type="term" value="F:tRNA binding"/>
    <property type="evidence" value="ECO:0007669"/>
    <property type="project" value="InterPro"/>
</dbReference>
<keyword evidence="11" id="KW-0411">Iron-sulfur</keyword>
<evidence type="ECO:0000256" key="9">
    <source>
        <dbReference type="ARBA" id="ARBA00022842"/>
    </source>
</evidence>
<evidence type="ECO:0000256" key="3">
    <source>
        <dbReference type="ARBA" id="ARBA00022485"/>
    </source>
</evidence>
<dbReference type="Pfam" id="PF01171">
    <property type="entry name" value="ATP_bind_3"/>
    <property type="match status" value="1"/>
</dbReference>
<feature type="binding site" evidence="12">
    <location>
        <position position="288"/>
    </location>
    <ligand>
        <name>Zn(2+)</name>
        <dbReference type="ChEBI" id="CHEBI:29105"/>
        <label>2</label>
    </ligand>
</feature>